<gene>
    <name evidence="2" type="ORF">UY16_C0056G0007</name>
</gene>
<evidence type="ECO:0000256" key="1">
    <source>
        <dbReference type="SAM" id="Phobius"/>
    </source>
</evidence>
<feature type="transmembrane region" description="Helical" evidence="1">
    <location>
        <begin position="97"/>
        <end position="120"/>
    </location>
</feature>
<dbReference type="PATRIC" id="fig|1618445.3.peg.1141"/>
<feature type="transmembrane region" description="Helical" evidence="1">
    <location>
        <begin position="72"/>
        <end position="91"/>
    </location>
</feature>
<accession>A0A0G1TX86</accession>
<protein>
    <submittedName>
        <fullName evidence="2">Uncharacterized protein</fullName>
    </submittedName>
</protein>
<sequence length="226" mass="23682">MNKVARLITAIAQTVTVAALAILPIFFLPITQDFYDTNKWILLVVVAALLLVLTGVNVGLTRSLFVSVSPLTLGLASLTIASLVSLGISSANRWEALLLPIGVGTFINLTLVSLLAHHLLTAGIKRILRLILLASATVAGLIAIAQFFEVGKLAATTVPYLADPLWTPVGSSVGLMVFLALVLPFAVEDLLTGLKKQSAIATITMGVATAIFSTGTAGRASRNNRP</sequence>
<comment type="caution">
    <text evidence="2">The sequence shown here is derived from an EMBL/GenBank/DDBJ whole genome shotgun (WGS) entry which is preliminary data.</text>
</comment>
<evidence type="ECO:0000313" key="2">
    <source>
        <dbReference type="EMBL" id="KKU86462.1"/>
    </source>
</evidence>
<reference evidence="2 3" key="1">
    <citation type="journal article" date="2015" name="Nature">
        <title>rRNA introns, odd ribosomes, and small enigmatic genomes across a large radiation of phyla.</title>
        <authorList>
            <person name="Brown C.T."/>
            <person name="Hug L.A."/>
            <person name="Thomas B.C."/>
            <person name="Sharon I."/>
            <person name="Castelle C.J."/>
            <person name="Singh A."/>
            <person name="Wilkins M.J."/>
            <person name="Williams K.H."/>
            <person name="Banfield J.F."/>
        </authorList>
    </citation>
    <scope>NUCLEOTIDE SEQUENCE [LARGE SCALE GENOMIC DNA]</scope>
</reference>
<feature type="transmembrane region" description="Helical" evidence="1">
    <location>
        <begin position="127"/>
        <end position="148"/>
    </location>
</feature>
<organism evidence="2 3">
    <name type="scientific">Candidatus Gottesmanbacteria bacterium GW2011_GWA2_47_9</name>
    <dbReference type="NCBI Taxonomy" id="1618445"/>
    <lineage>
        <taxon>Bacteria</taxon>
        <taxon>Candidatus Gottesmaniibacteriota</taxon>
    </lineage>
</organism>
<dbReference type="EMBL" id="LCOY01000056">
    <property type="protein sequence ID" value="KKU86462.1"/>
    <property type="molecule type" value="Genomic_DNA"/>
</dbReference>
<dbReference type="Proteomes" id="UP000034739">
    <property type="component" value="Unassembled WGS sequence"/>
</dbReference>
<feature type="transmembrane region" description="Helical" evidence="1">
    <location>
        <begin position="168"/>
        <end position="187"/>
    </location>
</feature>
<feature type="transmembrane region" description="Helical" evidence="1">
    <location>
        <begin position="199"/>
        <end position="218"/>
    </location>
</feature>
<name>A0A0G1TX86_9BACT</name>
<keyword evidence="1" id="KW-0812">Transmembrane</keyword>
<keyword evidence="1" id="KW-1133">Transmembrane helix</keyword>
<keyword evidence="1" id="KW-0472">Membrane</keyword>
<dbReference type="AlphaFoldDB" id="A0A0G1TX86"/>
<proteinExistence type="predicted"/>
<feature type="transmembrane region" description="Helical" evidence="1">
    <location>
        <begin position="40"/>
        <end position="60"/>
    </location>
</feature>
<feature type="transmembrane region" description="Helical" evidence="1">
    <location>
        <begin position="7"/>
        <end position="28"/>
    </location>
</feature>
<evidence type="ECO:0000313" key="3">
    <source>
        <dbReference type="Proteomes" id="UP000034739"/>
    </source>
</evidence>